<evidence type="ECO:0000256" key="2">
    <source>
        <dbReference type="ARBA" id="ARBA00010333"/>
    </source>
</evidence>
<evidence type="ECO:0000256" key="3">
    <source>
        <dbReference type="ARBA" id="ARBA00022729"/>
    </source>
</evidence>
<protein>
    <submittedName>
        <fullName evidence="7">ABC transporter substrate-binding protein</fullName>
    </submittedName>
</protein>
<reference evidence="7 8" key="1">
    <citation type="journal article" date="2019" name="Int. J. Syst. Evol. Microbiol.">
        <title>The Global Catalogue of Microorganisms (GCM) 10K type strain sequencing project: providing services to taxonomists for standard genome sequencing and annotation.</title>
        <authorList>
            <consortium name="The Broad Institute Genomics Platform"/>
            <consortium name="The Broad Institute Genome Sequencing Center for Infectious Disease"/>
            <person name="Wu L."/>
            <person name="Ma J."/>
        </authorList>
    </citation>
    <scope>NUCLEOTIDE SEQUENCE [LARGE SCALE GENOMIC DNA]</scope>
    <source>
        <strain evidence="7 8">JCM 14559</strain>
    </source>
</reference>
<dbReference type="SUPFAM" id="SSF53850">
    <property type="entry name" value="Periplasmic binding protein-like II"/>
    <property type="match status" value="1"/>
</dbReference>
<keyword evidence="3" id="KW-0732">Signal</keyword>
<feature type="compositionally biased region" description="Low complexity" evidence="5">
    <location>
        <begin position="36"/>
        <end position="50"/>
    </location>
</feature>
<comment type="similarity">
    <text evidence="2 4">Belongs to the bacterial solute-binding protein 3 family.</text>
</comment>
<dbReference type="InterPro" id="IPR001638">
    <property type="entry name" value="Solute-binding_3/MltF_N"/>
</dbReference>
<evidence type="ECO:0000256" key="4">
    <source>
        <dbReference type="RuleBase" id="RU003744"/>
    </source>
</evidence>
<dbReference type="Pfam" id="PF00497">
    <property type="entry name" value="SBP_bac_3"/>
    <property type="match status" value="1"/>
</dbReference>
<dbReference type="Gene3D" id="3.40.190.10">
    <property type="entry name" value="Periplasmic binding protein-like II"/>
    <property type="match status" value="2"/>
</dbReference>
<dbReference type="InterPro" id="IPR018313">
    <property type="entry name" value="SBP_3_CS"/>
</dbReference>
<proteinExistence type="inferred from homology"/>
<gene>
    <name evidence="7" type="ORF">GCM10009759_76660</name>
</gene>
<dbReference type="RefSeq" id="WP_344559158.1">
    <property type="nucleotide sequence ID" value="NZ_BAAANS010000104.1"/>
</dbReference>
<keyword evidence="8" id="KW-1185">Reference proteome</keyword>
<evidence type="ECO:0000256" key="1">
    <source>
        <dbReference type="ARBA" id="ARBA00004196"/>
    </source>
</evidence>
<accession>A0ABN2YEH7</accession>
<evidence type="ECO:0000313" key="7">
    <source>
        <dbReference type="EMBL" id="GAA2124816.1"/>
    </source>
</evidence>
<dbReference type="CDD" id="cd01004">
    <property type="entry name" value="PBP2_MidA_like"/>
    <property type="match status" value="1"/>
</dbReference>
<comment type="caution">
    <text evidence="7">The sequence shown here is derived from an EMBL/GenBank/DDBJ whole genome shotgun (WGS) entry which is preliminary data.</text>
</comment>
<feature type="region of interest" description="Disordered" evidence="5">
    <location>
        <begin position="36"/>
        <end position="61"/>
    </location>
</feature>
<dbReference type="EMBL" id="BAAANS010000104">
    <property type="protein sequence ID" value="GAA2124816.1"/>
    <property type="molecule type" value="Genomic_DNA"/>
</dbReference>
<feature type="compositionally biased region" description="Basic and acidic residues" evidence="5">
    <location>
        <begin position="51"/>
        <end position="61"/>
    </location>
</feature>
<sequence length="316" mass="32778">MSTATPPARPGARPRPAAGALTAAALAGTLLLTGCGSTAPSGGDSGSASGPRDRLPEQVRKDGVLRIGADLTYPPIGFKADGDRPDGLDVDLANALGNVLGLRVQFSDVPFDRLRLGLQAHEYDVVMSGMTDTPQRRDGVDEQARKVNDGVDFLDYFATGTSIVVAGGNPQRIAGLDDLCGRTVAVQRGTTQAGMLERQAGACEKAGRKLTVTETETDEQALALVAQGRAAADLDDAPVAAYAVKNGRAGGKFQLAGEQWQVAPYGIAFSKEDTALRDAVTEALDRLIHSGEYDGILAKWGLSDGAVQSAVVNGGF</sequence>
<evidence type="ECO:0000313" key="8">
    <source>
        <dbReference type="Proteomes" id="UP001500897"/>
    </source>
</evidence>
<dbReference type="PROSITE" id="PS01039">
    <property type="entry name" value="SBP_BACTERIAL_3"/>
    <property type="match status" value="1"/>
</dbReference>
<evidence type="ECO:0000256" key="5">
    <source>
        <dbReference type="SAM" id="MobiDB-lite"/>
    </source>
</evidence>
<comment type="subcellular location">
    <subcellularLocation>
        <location evidence="1">Cell envelope</location>
    </subcellularLocation>
</comment>
<feature type="domain" description="Solute-binding protein family 3/N-terminal" evidence="6">
    <location>
        <begin position="64"/>
        <end position="304"/>
    </location>
</feature>
<evidence type="ECO:0000259" key="6">
    <source>
        <dbReference type="SMART" id="SM00062"/>
    </source>
</evidence>
<dbReference type="PANTHER" id="PTHR35936">
    <property type="entry name" value="MEMBRANE-BOUND LYTIC MUREIN TRANSGLYCOSYLASE F"/>
    <property type="match status" value="1"/>
</dbReference>
<organism evidence="7 8">
    <name type="scientific">Kitasatospora saccharophila</name>
    <dbReference type="NCBI Taxonomy" id="407973"/>
    <lineage>
        <taxon>Bacteria</taxon>
        <taxon>Bacillati</taxon>
        <taxon>Actinomycetota</taxon>
        <taxon>Actinomycetes</taxon>
        <taxon>Kitasatosporales</taxon>
        <taxon>Streptomycetaceae</taxon>
        <taxon>Kitasatospora</taxon>
    </lineage>
</organism>
<name>A0ABN2YEH7_9ACTN</name>
<dbReference type="PANTHER" id="PTHR35936:SF17">
    <property type="entry name" value="ARGININE-BINDING EXTRACELLULAR PROTEIN ARTP"/>
    <property type="match status" value="1"/>
</dbReference>
<dbReference type="SMART" id="SM00062">
    <property type="entry name" value="PBPb"/>
    <property type="match status" value="1"/>
</dbReference>
<dbReference type="Proteomes" id="UP001500897">
    <property type="component" value="Unassembled WGS sequence"/>
</dbReference>